<comment type="caution">
    <text evidence="2">The sequence shown here is derived from an EMBL/GenBank/DDBJ whole genome shotgun (WGS) entry which is preliminary data.</text>
</comment>
<sequence>MRIPPAAGPVQRTRAAAGESTADSVATFQKGKFPTGGVCRDDGTSELHLITCGGEFAKERHRDSSVLVFTGLKGRIRAWAPGAAPP</sequence>
<dbReference type="Proteomes" id="UP001501447">
    <property type="component" value="Unassembled WGS sequence"/>
</dbReference>
<protein>
    <submittedName>
        <fullName evidence="2">Uncharacterized protein</fullName>
    </submittedName>
</protein>
<proteinExistence type="predicted"/>
<organism evidence="2 3">
    <name type="scientific">Streptomyces axinellae</name>
    <dbReference type="NCBI Taxonomy" id="552788"/>
    <lineage>
        <taxon>Bacteria</taxon>
        <taxon>Bacillati</taxon>
        <taxon>Actinomycetota</taxon>
        <taxon>Actinomycetes</taxon>
        <taxon>Kitasatosporales</taxon>
        <taxon>Streptomycetaceae</taxon>
        <taxon>Streptomyces</taxon>
    </lineage>
</organism>
<gene>
    <name evidence="2" type="ORF">GCM10009863_27560</name>
</gene>
<name>A0ABP6CE95_9ACTN</name>
<evidence type="ECO:0000256" key="1">
    <source>
        <dbReference type="SAM" id="MobiDB-lite"/>
    </source>
</evidence>
<evidence type="ECO:0000313" key="2">
    <source>
        <dbReference type="EMBL" id="GAA2612325.1"/>
    </source>
</evidence>
<dbReference type="EMBL" id="BAAARJ010000008">
    <property type="protein sequence ID" value="GAA2612325.1"/>
    <property type="molecule type" value="Genomic_DNA"/>
</dbReference>
<keyword evidence="3" id="KW-1185">Reference proteome</keyword>
<feature type="region of interest" description="Disordered" evidence="1">
    <location>
        <begin position="1"/>
        <end position="22"/>
    </location>
</feature>
<evidence type="ECO:0000313" key="3">
    <source>
        <dbReference type="Proteomes" id="UP001501447"/>
    </source>
</evidence>
<accession>A0ABP6CE95</accession>
<reference evidence="3" key="1">
    <citation type="journal article" date="2019" name="Int. J. Syst. Evol. Microbiol.">
        <title>The Global Catalogue of Microorganisms (GCM) 10K type strain sequencing project: providing services to taxonomists for standard genome sequencing and annotation.</title>
        <authorList>
            <consortium name="The Broad Institute Genomics Platform"/>
            <consortium name="The Broad Institute Genome Sequencing Center for Infectious Disease"/>
            <person name="Wu L."/>
            <person name="Ma J."/>
        </authorList>
    </citation>
    <scope>NUCLEOTIDE SEQUENCE [LARGE SCALE GENOMIC DNA]</scope>
    <source>
        <strain evidence="3">JCM 16373</strain>
    </source>
</reference>
<dbReference type="RefSeq" id="WP_344565702.1">
    <property type="nucleotide sequence ID" value="NZ_BAAARJ010000008.1"/>
</dbReference>